<sequence length="468" mass="49685">MHDQARTIIEKIWDAHAVADINSGQTLLHIDRVFLHDRAGPTVYAGLQAAGRPVSNRELVFGTMDHIIDTHPGRGDDTLLKGGTNFIREFRAASLRHGVRLFDIGDTRQGISHVVAPEQGIALPGSTLVCCDSHTCTNGGIGALAWGIGTSEGEHAVATQTLARTRPKTMRINFNGRAQAGVTAKDLILALIGKYGATGGAGHAIEFAGEAIRALDVEGRLTICNMAVEFGAWTGLIAPDDVTFDWLAGRPFAPSGDAWDAAVRHWRTLRSDAGARWDAELELDCSTVAPQVTWGTDPGQVCAIDGVVTTSLSASAERALAYMALQRGQPILGQPIDAAFIGSCTNSRLPDLRAAAQVVQGRKVADGVKALVVPGSTEVKRQAEAEGLDRIFREAGFEWRESGCSLCFYAGGDNFDQHGVAARRVITSTNRNFEGRQGIGVRSHLASPATVAASAIAGCIADPRLLLN</sequence>
<evidence type="ECO:0000313" key="16">
    <source>
        <dbReference type="EMBL" id="RKP53779.1"/>
    </source>
</evidence>
<dbReference type="Proteomes" id="UP000270342">
    <property type="component" value="Unassembled WGS sequence"/>
</dbReference>
<dbReference type="PANTHER" id="PTHR43822:SF9">
    <property type="entry name" value="3-ISOPROPYLMALATE DEHYDRATASE"/>
    <property type="match status" value="1"/>
</dbReference>
<evidence type="ECO:0000256" key="9">
    <source>
        <dbReference type="ARBA" id="ARBA00022605"/>
    </source>
</evidence>
<keyword evidence="13 16" id="KW-0456">Lyase</keyword>
<dbReference type="InterPro" id="IPR001030">
    <property type="entry name" value="Acoase/IPM_deHydtase_lsu_aba"/>
</dbReference>
<name>A0A494XT44_9BURK</name>
<evidence type="ECO:0000256" key="1">
    <source>
        <dbReference type="ARBA" id="ARBA00000491"/>
    </source>
</evidence>
<dbReference type="NCBIfam" id="NF004016">
    <property type="entry name" value="PRK05478.1"/>
    <property type="match status" value="1"/>
</dbReference>
<evidence type="ECO:0000259" key="15">
    <source>
        <dbReference type="Pfam" id="PF00330"/>
    </source>
</evidence>
<evidence type="ECO:0000313" key="17">
    <source>
        <dbReference type="Proteomes" id="UP000270342"/>
    </source>
</evidence>
<feature type="domain" description="Aconitase/3-isopropylmalate dehydratase large subunit alpha/beta/alpha" evidence="15">
    <location>
        <begin position="10"/>
        <end position="458"/>
    </location>
</feature>
<reference evidence="16 17" key="1">
    <citation type="submission" date="2018-10" db="EMBL/GenBank/DDBJ databases">
        <title>Robbsia sp. DHC34, isolated from soil.</title>
        <authorList>
            <person name="Gao Z.-H."/>
            <person name="Qiu L.-H."/>
        </authorList>
    </citation>
    <scope>NUCLEOTIDE SEQUENCE [LARGE SCALE GENOMIC DNA]</scope>
    <source>
        <strain evidence="16 17">DHC34</strain>
    </source>
</reference>
<dbReference type="EMBL" id="RBZU01000006">
    <property type="protein sequence ID" value="RKP53779.1"/>
    <property type="molecule type" value="Genomic_DNA"/>
</dbReference>
<evidence type="ECO:0000256" key="8">
    <source>
        <dbReference type="ARBA" id="ARBA00022485"/>
    </source>
</evidence>
<dbReference type="GO" id="GO:0051539">
    <property type="term" value="F:4 iron, 4 sulfur cluster binding"/>
    <property type="evidence" value="ECO:0007669"/>
    <property type="project" value="UniProtKB-KW"/>
</dbReference>
<dbReference type="PROSITE" id="PS00450">
    <property type="entry name" value="ACONITASE_1"/>
    <property type="match status" value="1"/>
</dbReference>
<keyword evidence="11" id="KW-0408">Iron</keyword>
<dbReference type="InterPro" id="IPR004430">
    <property type="entry name" value="3-IsopropMal_deHydase_lsu"/>
</dbReference>
<comment type="cofactor">
    <cofactor evidence="2">
        <name>[4Fe-4S] cluster</name>
        <dbReference type="ChEBI" id="CHEBI:49883"/>
    </cofactor>
</comment>
<protein>
    <recommendedName>
        <fullName evidence="6">3-isopropylmalate dehydratase</fullName>
        <ecNumber evidence="6">4.2.1.33</ecNumber>
    </recommendedName>
</protein>
<accession>A0A494XT44</accession>
<dbReference type="EC" id="4.2.1.33" evidence="6"/>
<dbReference type="NCBIfam" id="NF009116">
    <property type="entry name" value="PRK12466.1"/>
    <property type="match status" value="1"/>
</dbReference>
<evidence type="ECO:0000256" key="3">
    <source>
        <dbReference type="ARBA" id="ARBA00002695"/>
    </source>
</evidence>
<evidence type="ECO:0000256" key="10">
    <source>
        <dbReference type="ARBA" id="ARBA00022723"/>
    </source>
</evidence>
<dbReference type="AlphaFoldDB" id="A0A494XT44"/>
<dbReference type="SUPFAM" id="SSF53732">
    <property type="entry name" value="Aconitase iron-sulfur domain"/>
    <property type="match status" value="1"/>
</dbReference>
<comment type="function">
    <text evidence="3">Catalyzes the isomerization between 2-isopropylmalate and 3-isopropylmalate, via the formation of 2-isopropylmaleate.</text>
</comment>
<evidence type="ECO:0000256" key="4">
    <source>
        <dbReference type="ARBA" id="ARBA00004729"/>
    </source>
</evidence>
<evidence type="ECO:0000256" key="7">
    <source>
        <dbReference type="ARBA" id="ARBA00022430"/>
    </source>
</evidence>
<dbReference type="OrthoDB" id="9802769at2"/>
<proteinExistence type="predicted"/>
<keyword evidence="10" id="KW-0479">Metal-binding</keyword>
<comment type="catalytic activity">
    <reaction evidence="1">
        <text>(2R,3S)-3-isopropylmalate = (2S)-2-isopropylmalate</text>
        <dbReference type="Rhea" id="RHEA:32287"/>
        <dbReference type="ChEBI" id="CHEBI:1178"/>
        <dbReference type="ChEBI" id="CHEBI:35121"/>
        <dbReference type="EC" id="4.2.1.33"/>
    </reaction>
</comment>
<keyword evidence="17" id="KW-1185">Reference proteome</keyword>
<dbReference type="InterPro" id="IPR018136">
    <property type="entry name" value="Aconitase_4Fe-4S_BS"/>
</dbReference>
<evidence type="ECO:0000256" key="13">
    <source>
        <dbReference type="ARBA" id="ARBA00023239"/>
    </source>
</evidence>
<dbReference type="PANTHER" id="PTHR43822">
    <property type="entry name" value="HOMOACONITASE, MITOCHONDRIAL-RELATED"/>
    <property type="match status" value="1"/>
</dbReference>
<comment type="caution">
    <text evidence="16">The sequence shown here is derived from an EMBL/GenBank/DDBJ whole genome shotgun (WGS) entry which is preliminary data.</text>
</comment>
<dbReference type="GO" id="GO:0009098">
    <property type="term" value="P:L-leucine biosynthetic process"/>
    <property type="evidence" value="ECO:0007669"/>
    <property type="project" value="UniProtKB-UniPathway"/>
</dbReference>
<evidence type="ECO:0000256" key="12">
    <source>
        <dbReference type="ARBA" id="ARBA00023014"/>
    </source>
</evidence>
<evidence type="ECO:0000256" key="2">
    <source>
        <dbReference type="ARBA" id="ARBA00001966"/>
    </source>
</evidence>
<comment type="subunit">
    <text evidence="5">Heterodimer of LeuC and LeuD.</text>
</comment>
<dbReference type="InterPro" id="IPR015931">
    <property type="entry name" value="Acnase/IPM_dHydase_lsu_aba_1/3"/>
</dbReference>
<dbReference type="Pfam" id="PF00330">
    <property type="entry name" value="Aconitase"/>
    <property type="match status" value="1"/>
</dbReference>
<keyword evidence="7" id="KW-0432">Leucine biosynthesis</keyword>
<evidence type="ECO:0000256" key="5">
    <source>
        <dbReference type="ARBA" id="ARBA00011271"/>
    </source>
</evidence>
<dbReference type="UniPathway" id="UPA00048">
    <property type="reaction ID" value="UER00071"/>
</dbReference>
<keyword evidence="8" id="KW-0004">4Fe-4S</keyword>
<dbReference type="Gene3D" id="3.30.499.10">
    <property type="entry name" value="Aconitase, domain 3"/>
    <property type="match status" value="2"/>
</dbReference>
<gene>
    <name evidence="16" type="primary">leuC</name>
    <name evidence="16" type="ORF">D7S86_14825</name>
</gene>
<dbReference type="PRINTS" id="PR00415">
    <property type="entry name" value="ACONITASE"/>
</dbReference>
<evidence type="ECO:0000256" key="14">
    <source>
        <dbReference type="ARBA" id="ARBA00023304"/>
    </source>
</evidence>
<organism evidence="16 17">
    <name type="scientific">Pararobbsia silviterrae</name>
    <dbReference type="NCBI Taxonomy" id="1792498"/>
    <lineage>
        <taxon>Bacteria</taxon>
        <taxon>Pseudomonadati</taxon>
        <taxon>Pseudomonadota</taxon>
        <taxon>Betaproteobacteria</taxon>
        <taxon>Burkholderiales</taxon>
        <taxon>Burkholderiaceae</taxon>
        <taxon>Pararobbsia</taxon>
    </lineage>
</organism>
<evidence type="ECO:0000256" key="11">
    <source>
        <dbReference type="ARBA" id="ARBA00023004"/>
    </source>
</evidence>
<keyword evidence="9" id="KW-0028">Amino-acid biosynthesis</keyword>
<evidence type="ECO:0000256" key="6">
    <source>
        <dbReference type="ARBA" id="ARBA00011998"/>
    </source>
</evidence>
<keyword evidence="12" id="KW-0411">Iron-sulfur</keyword>
<dbReference type="GO" id="GO:0003861">
    <property type="term" value="F:3-isopropylmalate dehydratase activity"/>
    <property type="evidence" value="ECO:0007669"/>
    <property type="project" value="UniProtKB-EC"/>
</dbReference>
<comment type="pathway">
    <text evidence="4">Amino-acid biosynthesis; L-leucine biosynthesis; L-leucine from 3-methyl-2-oxobutanoate: step 2/4.</text>
</comment>
<dbReference type="InterPro" id="IPR036008">
    <property type="entry name" value="Aconitase_4Fe-4S_dom"/>
</dbReference>
<dbReference type="NCBIfam" id="TIGR00170">
    <property type="entry name" value="leuC"/>
    <property type="match status" value="1"/>
</dbReference>
<keyword evidence="14" id="KW-0100">Branched-chain amino acid biosynthesis</keyword>
<dbReference type="InterPro" id="IPR050067">
    <property type="entry name" value="IPM_dehydratase_rel_enz"/>
</dbReference>
<dbReference type="GO" id="GO:0046872">
    <property type="term" value="F:metal ion binding"/>
    <property type="evidence" value="ECO:0007669"/>
    <property type="project" value="UniProtKB-KW"/>
</dbReference>